<proteinExistence type="predicted"/>
<evidence type="ECO:0000256" key="1">
    <source>
        <dbReference type="SAM" id="MobiDB-lite"/>
    </source>
</evidence>
<evidence type="ECO:0000313" key="3">
    <source>
        <dbReference type="Proteomes" id="UP000078541"/>
    </source>
</evidence>
<keyword evidence="3" id="KW-1185">Reference proteome</keyword>
<accession>A0A195FN67</accession>
<dbReference type="AlphaFoldDB" id="A0A195FN67"/>
<dbReference type="Proteomes" id="UP000078541">
    <property type="component" value="Unassembled WGS sequence"/>
</dbReference>
<protein>
    <submittedName>
        <fullName evidence="2">Uncharacterized protein</fullName>
    </submittedName>
</protein>
<reference evidence="2 3" key="1">
    <citation type="submission" date="2016-03" db="EMBL/GenBank/DDBJ databases">
        <title>Trachymyrmex septentrionalis WGS genome.</title>
        <authorList>
            <person name="Nygaard S."/>
            <person name="Hu H."/>
            <person name="Boomsma J."/>
            <person name="Zhang G."/>
        </authorList>
    </citation>
    <scope>NUCLEOTIDE SEQUENCE [LARGE SCALE GENOMIC DNA]</scope>
    <source>
        <strain evidence="2">Tsep2-gDNA-1</strain>
        <tissue evidence="2">Whole body</tissue>
    </source>
</reference>
<sequence length="102" mass="11392">MLGASRVHDFPFFLFEALWSSAKLRDRVCWLEFASARSASPAKLECHPLKCTRSDDARCCIPPRRRVASPEGLEVRLGKGKGNQTKKSTPCTKEPFALPDQS</sequence>
<feature type="region of interest" description="Disordered" evidence="1">
    <location>
        <begin position="71"/>
        <end position="102"/>
    </location>
</feature>
<evidence type="ECO:0000313" key="2">
    <source>
        <dbReference type="EMBL" id="KYN41329.1"/>
    </source>
</evidence>
<organism evidence="2 3">
    <name type="scientific">Trachymyrmex septentrionalis</name>
    <dbReference type="NCBI Taxonomy" id="34720"/>
    <lineage>
        <taxon>Eukaryota</taxon>
        <taxon>Metazoa</taxon>
        <taxon>Ecdysozoa</taxon>
        <taxon>Arthropoda</taxon>
        <taxon>Hexapoda</taxon>
        <taxon>Insecta</taxon>
        <taxon>Pterygota</taxon>
        <taxon>Neoptera</taxon>
        <taxon>Endopterygota</taxon>
        <taxon>Hymenoptera</taxon>
        <taxon>Apocrita</taxon>
        <taxon>Aculeata</taxon>
        <taxon>Formicoidea</taxon>
        <taxon>Formicidae</taxon>
        <taxon>Myrmicinae</taxon>
        <taxon>Trachymyrmex</taxon>
    </lineage>
</organism>
<name>A0A195FN67_9HYME</name>
<dbReference type="EMBL" id="KQ981490">
    <property type="protein sequence ID" value="KYN41329.1"/>
    <property type="molecule type" value="Genomic_DNA"/>
</dbReference>
<gene>
    <name evidence="2" type="ORF">ALC56_04481</name>
</gene>
<feature type="compositionally biased region" description="Polar residues" evidence="1">
    <location>
        <begin position="82"/>
        <end position="91"/>
    </location>
</feature>